<accession>A0ABD2JYZ6</accession>
<keyword evidence="4" id="KW-1185">Reference proteome</keyword>
<feature type="region of interest" description="Disordered" evidence="1">
    <location>
        <begin position="526"/>
        <end position="590"/>
    </location>
</feature>
<proteinExistence type="predicted"/>
<dbReference type="AlphaFoldDB" id="A0ABD2JYZ6"/>
<feature type="signal peptide" evidence="2">
    <location>
        <begin position="1"/>
        <end position="21"/>
    </location>
</feature>
<dbReference type="EMBL" id="JBICBT010000879">
    <property type="protein sequence ID" value="KAL3095618.1"/>
    <property type="molecule type" value="Genomic_DNA"/>
</dbReference>
<evidence type="ECO:0000256" key="2">
    <source>
        <dbReference type="SAM" id="SignalP"/>
    </source>
</evidence>
<feature type="chain" id="PRO_5044867768" evidence="2">
    <location>
        <begin position="22"/>
        <end position="613"/>
    </location>
</feature>
<feature type="compositionally biased region" description="Polar residues" evidence="1">
    <location>
        <begin position="564"/>
        <end position="588"/>
    </location>
</feature>
<feature type="compositionally biased region" description="Low complexity" evidence="1">
    <location>
        <begin position="532"/>
        <end position="557"/>
    </location>
</feature>
<comment type="caution">
    <text evidence="3">The sequence shown here is derived from an EMBL/GenBank/DDBJ whole genome shotgun (WGS) entry which is preliminary data.</text>
</comment>
<gene>
    <name evidence="3" type="ORF">niasHT_024444</name>
</gene>
<evidence type="ECO:0000256" key="1">
    <source>
        <dbReference type="SAM" id="MobiDB-lite"/>
    </source>
</evidence>
<name>A0ABD2JYZ6_9BILA</name>
<reference evidence="3 4" key="1">
    <citation type="submission" date="2024-10" db="EMBL/GenBank/DDBJ databases">
        <authorList>
            <person name="Kim D."/>
        </authorList>
    </citation>
    <scope>NUCLEOTIDE SEQUENCE [LARGE SCALE GENOMIC DNA]</scope>
    <source>
        <strain evidence="3">BH-2024</strain>
    </source>
</reference>
<keyword evidence="2" id="KW-0732">Signal</keyword>
<protein>
    <submittedName>
        <fullName evidence="3">Uncharacterized protein</fullName>
    </submittedName>
</protein>
<sequence>MGVFIGTIVCLLIAFVRCAVAQFPQNPVPIGTVIVAEQHFATTTQIPINPASELVDQVENIDVSSTQMIITTTRQGPPDTARVAISIVDTVTGEELPPMNLTGVLLVLTRGRYTVNWLQPNRWYGVNFRAEQHYAGGSAIYTNEESHLVKTRRVDGSHDEGNSVVSVRAERYGEHGRSLENLVLTMRWEQHPDERPNLDALANITLFCEEQIKYKKLHLRGREIDKSVEIRLENDFEVTEQRNGTVRKMVASIKPKNCLRICWSAELIAETRKQTFRRSAANHCKQIEPISASTQLREFVGYEIAPNGDLIVKTNFSDSEEKSEEADAYVQLTAIEIPERKMAENNGTVRFKTFNTKKEGEQYVLNNMELGKLYAVQYTYGKQSPFAYEESRRFLLDMASGMQPVHMQFNLTEPYSERPGVIATAWLDPMFKQYEVGIDVDPLCELNESTVHFWLTKDRPEKELNEPRLLDALCTAMPRHSVCTASGAGDTRSCGMTDGKLCYTVNIVVHGKIFSAPRECATLADQVPPVPSTTTTTTTTTASSTTKSTSATHAKSSPHGATPTALQNASGTVSTTEVPNNASSTKNASVGPKNDRQFISVFMIFLLLLIPLS</sequence>
<organism evidence="3 4">
    <name type="scientific">Heterodera trifolii</name>
    <dbReference type="NCBI Taxonomy" id="157864"/>
    <lineage>
        <taxon>Eukaryota</taxon>
        <taxon>Metazoa</taxon>
        <taxon>Ecdysozoa</taxon>
        <taxon>Nematoda</taxon>
        <taxon>Chromadorea</taxon>
        <taxon>Rhabditida</taxon>
        <taxon>Tylenchina</taxon>
        <taxon>Tylenchomorpha</taxon>
        <taxon>Tylenchoidea</taxon>
        <taxon>Heteroderidae</taxon>
        <taxon>Heteroderinae</taxon>
        <taxon>Heterodera</taxon>
    </lineage>
</organism>
<evidence type="ECO:0000313" key="3">
    <source>
        <dbReference type="EMBL" id="KAL3095618.1"/>
    </source>
</evidence>
<evidence type="ECO:0000313" key="4">
    <source>
        <dbReference type="Proteomes" id="UP001620626"/>
    </source>
</evidence>
<dbReference type="Proteomes" id="UP001620626">
    <property type="component" value="Unassembled WGS sequence"/>
</dbReference>